<protein>
    <submittedName>
        <fullName evidence="1">Uncharacterized protein</fullName>
    </submittedName>
</protein>
<organism evidence="1 2">
    <name type="scientific">Gracilibacillus xinjiangensis</name>
    <dbReference type="NCBI Taxonomy" id="1193282"/>
    <lineage>
        <taxon>Bacteria</taxon>
        <taxon>Bacillati</taxon>
        <taxon>Bacillota</taxon>
        <taxon>Bacilli</taxon>
        <taxon>Bacillales</taxon>
        <taxon>Bacillaceae</taxon>
        <taxon>Gracilibacillus</taxon>
    </lineage>
</organism>
<reference evidence="2" key="1">
    <citation type="journal article" date="2019" name="Int. J. Syst. Evol. Microbiol.">
        <title>The Global Catalogue of Microorganisms (GCM) 10K type strain sequencing project: providing services to taxonomists for standard genome sequencing and annotation.</title>
        <authorList>
            <consortium name="The Broad Institute Genomics Platform"/>
            <consortium name="The Broad Institute Genome Sequencing Center for Infectious Disease"/>
            <person name="Wu L."/>
            <person name="Ma J."/>
        </authorList>
    </citation>
    <scope>NUCLEOTIDE SEQUENCE [LARGE SCALE GENOMIC DNA]</scope>
    <source>
        <strain evidence="2">CCUG 37865</strain>
    </source>
</reference>
<dbReference type="EMBL" id="JBHSDT010000004">
    <property type="protein sequence ID" value="MFC4403479.1"/>
    <property type="molecule type" value="Genomic_DNA"/>
</dbReference>
<dbReference type="InterPro" id="IPR058676">
    <property type="entry name" value="YuzK"/>
</dbReference>
<sequence length="65" mass="7898">MTINQRKIRLNYTTEMEKAMQQAHGVGYAEYSRKLSERLKVEKERENDYEKSQRVVNDVERLLHR</sequence>
<comment type="caution">
    <text evidence="1">The sequence shown here is derived from an EMBL/GenBank/DDBJ whole genome shotgun (WGS) entry which is preliminary data.</text>
</comment>
<gene>
    <name evidence="1" type="ORF">ACFOY7_10345</name>
</gene>
<keyword evidence="2" id="KW-1185">Reference proteome</keyword>
<evidence type="ECO:0000313" key="2">
    <source>
        <dbReference type="Proteomes" id="UP001595882"/>
    </source>
</evidence>
<proteinExistence type="predicted"/>
<evidence type="ECO:0000313" key="1">
    <source>
        <dbReference type="EMBL" id="MFC4403479.1"/>
    </source>
</evidence>
<dbReference type="RefSeq" id="WP_390251970.1">
    <property type="nucleotide sequence ID" value="NZ_JBHSDT010000004.1"/>
</dbReference>
<accession>A0ABV8WZM1</accession>
<dbReference type="Pfam" id="PF26149">
    <property type="entry name" value="YuzK"/>
    <property type="match status" value="1"/>
</dbReference>
<name>A0ABV8WZM1_9BACI</name>
<dbReference type="Proteomes" id="UP001595882">
    <property type="component" value="Unassembled WGS sequence"/>
</dbReference>